<dbReference type="RefSeq" id="WP_311366048.1">
    <property type="nucleotide sequence ID" value="NZ_JAVRIC010000024.1"/>
</dbReference>
<dbReference type="PROSITE" id="PS51257">
    <property type="entry name" value="PROKAR_LIPOPROTEIN"/>
    <property type="match status" value="1"/>
</dbReference>
<proteinExistence type="inferred from homology"/>
<evidence type="ECO:0000256" key="1">
    <source>
        <dbReference type="ARBA" id="ARBA00022729"/>
    </source>
</evidence>
<comment type="caution">
    <text evidence="7">The sequence shown here is derived from an EMBL/GenBank/DDBJ whole genome shotgun (WGS) entry which is preliminary data.</text>
</comment>
<dbReference type="Pfam" id="PF04355">
    <property type="entry name" value="BamE"/>
    <property type="match status" value="1"/>
</dbReference>
<dbReference type="InterPro" id="IPR037873">
    <property type="entry name" value="BamE-like"/>
</dbReference>
<comment type="subcellular location">
    <subcellularLocation>
        <location evidence="4">Cell outer membrane</location>
        <topology evidence="4">Lipid-anchor</topology>
    </subcellularLocation>
</comment>
<keyword evidence="4" id="KW-0449">Lipoprotein</keyword>
<evidence type="ECO:0000313" key="7">
    <source>
        <dbReference type="EMBL" id="MDT0498636.1"/>
    </source>
</evidence>
<dbReference type="PANTHER" id="PTHR37482">
    <property type="entry name" value="OUTER MEMBRANE PROTEIN ASSEMBLY FACTOR BAME"/>
    <property type="match status" value="1"/>
</dbReference>
<dbReference type="InterPro" id="IPR007450">
    <property type="entry name" value="BamE_dom"/>
</dbReference>
<evidence type="ECO:0000313" key="8">
    <source>
        <dbReference type="Proteomes" id="UP001254608"/>
    </source>
</evidence>
<gene>
    <name evidence="4" type="primary">bamE</name>
    <name evidence="7" type="ORF">RM530_14900</name>
</gene>
<keyword evidence="8" id="KW-1185">Reference proteome</keyword>
<dbReference type="HAMAP" id="MF_00925">
    <property type="entry name" value="OM_assembly_BamE"/>
    <property type="match status" value="1"/>
</dbReference>
<dbReference type="InterPro" id="IPR026592">
    <property type="entry name" value="BamE"/>
</dbReference>
<accession>A0ABU2WL74</accession>
<feature type="domain" description="Outer membrane protein assembly factor BamE" evidence="6">
    <location>
        <begin position="28"/>
        <end position="94"/>
    </location>
</feature>
<reference evidence="7 8" key="1">
    <citation type="submission" date="2023-09" db="EMBL/GenBank/DDBJ databases">
        <authorList>
            <person name="Rey-Velasco X."/>
        </authorList>
    </citation>
    <scope>NUCLEOTIDE SEQUENCE [LARGE SCALE GENOMIC DNA]</scope>
    <source>
        <strain evidence="7 8">W345</strain>
    </source>
</reference>
<dbReference type="EMBL" id="JAVRIC010000024">
    <property type="protein sequence ID" value="MDT0498636.1"/>
    <property type="molecule type" value="Genomic_DNA"/>
</dbReference>
<keyword evidence="3 4" id="KW-0998">Cell outer membrane</keyword>
<comment type="subunit">
    <text evidence="4">Part of the Bam complex.</text>
</comment>
<evidence type="ECO:0000259" key="6">
    <source>
        <dbReference type="Pfam" id="PF04355"/>
    </source>
</evidence>
<keyword evidence="2 4" id="KW-0472">Membrane</keyword>
<sequence length="142" mass="16072">MRLLLIVLSAAALISGCQIVYKLPTRQGNVIEQKQLDQLRLGMNREQVEYLLGSPIATDPFRDDRWNYLGYYKSPRGDVSKRIVTLHFEGELLAQMEGTADPNGKDKALENPDVETILQQEKKDKQQTESRETGVILTPEGQ</sequence>
<feature type="region of interest" description="Disordered" evidence="5">
    <location>
        <begin position="119"/>
        <end position="142"/>
    </location>
</feature>
<dbReference type="PANTHER" id="PTHR37482:SF1">
    <property type="entry name" value="OUTER MEMBRANE PROTEIN ASSEMBLY FACTOR BAME"/>
    <property type="match status" value="1"/>
</dbReference>
<evidence type="ECO:0000256" key="2">
    <source>
        <dbReference type="ARBA" id="ARBA00023136"/>
    </source>
</evidence>
<keyword evidence="4" id="KW-0564">Palmitate</keyword>
<evidence type="ECO:0000256" key="3">
    <source>
        <dbReference type="ARBA" id="ARBA00023237"/>
    </source>
</evidence>
<dbReference type="Proteomes" id="UP001254608">
    <property type="component" value="Unassembled WGS sequence"/>
</dbReference>
<evidence type="ECO:0000256" key="4">
    <source>
        <dbReference type="HAMAP-Rule" id="MF_00925"/>
    </source>
</evidence>
<name>A0ABU2WL74_9GAMM</name>
<feature type="compositionally biased region" description="Basic and acidic residues" evidence="5">
    <location>
        <begin position="120"/>
        <end position="132"/>
    </location>
</feature>
<comment type="similarity">
    <text evidence="4">Belongs to the BamE family.</text>
</comment>
<organism evidence="7 8">
    <name type="scientific">Banduia mediterranea</name>
    <dbReference type="NCBI Taxonomy" id="3075609"/>
    <lineage>
        <taxon>Bacteria</taxon>
        <taxon>Pseudomonadati</taxon>
        <taxon>Pseudomonadota</taxon>
        <taxon>Gammaproteobacteria</taxon>
        <taxon>Nevskiales</taxon>
        <taxon>Algiphilaceae</taxon>
        <taxon>Banduia</taxon>
    </lineage>
</organism>
<evidence type="ECO:0000256" key="5">
    <source>
        <dbReference type="SAM" id="MobiDB-lite"/>
    </source>
</evidence>
<protein>
    <recommendedName>
        <fullName evidence="4">Outer membrane protein assembly factor BamE</fullName>
    </recommendedName>
</protein>
<dbReference type="Gene3D" id="3.30.1450.10">
    <property type="match status" value="1"/>
</dbReference>
<comment type="function">
    <text evidence="4">Part of the outer membrane protein assembly complex, which is involved in assembly and insertion of beta-barrel proteins into the outer membrane.</text>
</comment>
<keyword evidence="1 4" id="KW-0732">Signal</keyword>